<evidence type="ECO:0000259" key="7">
    <source>
        <dbReference type="PROSITE" id="PS50888"/>
    </source>
</evidence>
<evidence type="ECO:0000256" key="2">
    <source>
        <dbReference type="ARBA" id="ARBA00023015"/>
    </source>
</evidence>
<evidence type="ECO:0000256" key="1">
    <source>
        <dbReference type="ARBA" id="ARBA00004123"/>
    </source>
</evidence>
<dbReference type="GO" id="GO:0005634">
    <property type="term" value="C:nucleus"/>
    <property type="evidence" value="ECO:0007669"/>
    <property type="project" value="UniProtKB-SubCell"/>
</dbReference>
<organism evidence="8 9">
    <name type="scientific">Chenopodium quinoa</name>
    <name type="common">Quinoa</name>
    <dbReference type="NCBI Taxonomy" id="63459"/>
    <lineage>
        <taxon>Eukaryota</taxon>
        <taxon>Viridiplantae</taxon>
        <taxon>Streptophyta</taxon>
        <taxon>Embryophyta</taxon>
        <taxon>Tracheophyta</taxon>
        <taxon>Spermatophyta</taxon>
        <taxon>Magnoliopsida</taxon>
        <taxon>eudicotyledons</taxon>
        <taxon>Gunneridae</taxon>
        <taxon>Pentapetalae</taxon>
        <taxon>Caryophyllales</taxon>
        <taxon>Chenopodiaceae</taxon>
        <taxon>Chenopodioideae</taxon>
        <taxon>Atripliceae</taxon>
        <taxon>Chenopodium</taxon>
    </lineage>
</organism>
<evidence type="ECO:0000256" key="6">
    <source>
        <dbReference type="SAM" id="Phobius"/>
    </source>
</evidence>
<keyword evidence="3" id="KW-0804">Transcription</keyword>
<keyword evidence="6" id="KW-0472">Membrane</keyword>
<dbReference type="GO" id="GO:0046983">
    <property type="term" value="F:protein dimerization activity"/>
    <property type="evidence" value="ECO:0007669"/>
    <property type="project" value="InterPro"/>
</dbReference>
<dbReference type="InterPro" id="IPR037546">
    <property type="entry name" value="SAC51-like"/>
</dbReference>
<evidence type="ECO:0000256" key="3">
    <source>
        <dbReference type="ARBA" id="ARBA00023163"/>
    </source>
</evidence>
<evidence type="ECO:0000313" key="8">
    <source>
        <dbReference type="EnsemblPlants" id="AUR62019010-RA:cds"/>
    </source>
</evidence>
<feature type="compositionally biased region" description="Polar residues" evidence="5">
    <location>
        <begin position="343"/>
        <end position="353"/>
    </location>
</feature>
<feature type="transmembrane region" description="Helical" evidence="6">
    <location>
        <begin position="75"/>
        <end position="98"/>
    </location>
</feature>
<name>A0A803LUW6_CHEQI</name>
<accession>A0A803LUW6</accession>
<comment type="subcellular location">
    <subcellularLocation>
        <location evidence="1">Nucleus</location>
    </subcellularLocation>
</comment>
<dbReference type="Gramene" id="AUR62019010-RA">
    <property type="protein sequence ID" value="AUR62019010-RA:cds"/>
    <property type="gene ID" value="AUR62019010"/>
</dbReference>
<dbReference type="AlphaFoldDB" id="A0A803LUW6"/>
<evidence type="ECO:0000256" key="5">
    <source>
        <dbReference type="SAM" id="MobiDB-lite"/>
    </source>
</evidence>
<sequence>MVCQAASQTRFRALKHENGVAGFATIIVRVIACFQPLRNCQLLIMNVLSNILLLIWEFSGRILSSFAQASNVDKILVLYFGGLVQLGFLVFTTSWIILQAITKRGFHFAFVVLFGLMEKDFESWLHQRQPNMQFPNAKSLKLPFDIGMQNTGIPCAMPCTNAAPVSGALPSFGYTGPHDFKVGQSKEPYGWFYCLPRFRQGLVPDTMLHDKFMPEIGFTGKAPAAAIENHVETNVSPTDAQRAQKQFLVFDRTGNKTTLILSSMVGASSQPLNSWNQKSSCYYNNVKECELGDGSNGPFYSGPNLTDDLNDGNEISVMHEDSEDIDALLSSDDEGCYSDGEETSTGRSPSTMTAYEKQDWYEDNEDMDEVASSGGPSKRQKLSDNSYEVPSVTYAASSLVPKVSSSEYEDDAESICAGGQPTRPYNNTTYSFSGNKRHRKEKIRETVSILQTIIPGGDGKDAVVVLDEAINYLKTLRYKAKSLGISGL</sequence>
<feature type="compositionally biased region" description="Acidic residues" evidence="5">
    <location>
        <begin position="330"/>
        <end position="342"/>
    </location>
</feature>
<reference evidence="8" key="1">
    <citation type="journal article" date="2017" name="Nature">
        <title>The genome of Chenopodium quinoa.</title>
        <authorList>
            <person name="Jarvis D.E."/>
            <person name="Ho Y.S."/>
            <person name="Lightfoot D.J."/>
            <person name="Schmoeckel S.M."/>
            <person name="Li B."/>
            <person name="Borm T.J.A."/>
            <person name="Ohyanagi H."/>
            <person name="Mineta K."/>
            <person name="Michell C.T."/>
            <person name="Saber N."/>
            <person name="Kharbatia N.M."/>
            <person name="Rupper R.R."/>
            <person name="Sharp A.R."/>
            <person name="Dally N."/>
            <person name="Boughton B.A."/>
            <person name="Woo Y.H."/>
            <person name="Gao G."/>
            <person name="Schijlen E.G.W.M."/>
            <person name="Guo X."/>
            <person name="Momin A.A."/>
            <person name="Negrao S."/>
            <person name="Al-Babili S."/>
            <person name="Gehring C."/>
            <person name="Roessner U."/>
            <person name="Jung C."/>
            <person name="Murphy K."/>
            <person name="Arold S.T."/>
            <person name="Gojobori T."/>
            <person name="van der Linden C.G."/>
            <person name="van Loo E.N."/>
            <person name="Jellen E.N."/>
            <person name="Maughan P.J."/>
            <person name="Tester M."/>
        </authorList>
    </citation>
    <scope>NUCLEOTIDE SEQUENCE [LARGE SCALE GENOMIC DNA]</scope>
    <source>
        <strain evidence="8">cv. PI 614886</strain>
    </source>
</reference>
<feature type="transmembrane region" description="Helical" evidence="6">
    <location>
        <begin position="20"/>
        <end position="37"/>
    </location>
</feature>
<feature type="region of interest" description="Disordered" evidence="5">
    <location>
        <begin position="330"/>
        <end position="353"/>
    </location>
</feature>
<keyword evidence="2" id="KW-0805">Transcription regulation</keyword>
<dbReference type="OMA" id="FYCLPRI"/>
<dbReference type="PANTHER" id="PTHR36066">
    <property type="entry name" value="TRANSCRIPTION FACTOR BHLH145"/>
    <property type="match status" value="1"/>
</dbReference>
<keyword evidence="6" id="KW-0812">Transmembrane</keyword>
<proteinExistence type="predicted"/>
<evidence type="ECO:0000313" key="9">
    <source>
        <dbReference type="Proteomes" id="UP000596660"/>
    </source>
</evidence>
<dbReference type="EnsemblPlants" id="AUR62019010-RA">
    <property type="protein sequence ID" value="AUR62019010-RA:cds"/>
    <property type="gene ID" value="AUR62019010"/>
</dbReference>
<dbReference type="CDD" id="cd18917">
    <property type="entry name" value="bHLH_AtSAC51_like"/>
    <property type="match status" value="1"/>
</dbReference>
<evidence type="ECO:0000256" key="4">
    <source>
        <dbReference type="ARBA" id="ARBA00023242"/>
    </source>
</evidence>
<dbReference type="PROSITE" id="PS50888">
    <property type="entry name" value="BHLH"/>
    <property type="match status" value="1"/>
</dbReference>
<dbReference type="Proteomes" id="UP000596660">
    <property type="component" value="Unplaced"/>
</dbReference>
<dbReference type="SUPFAM" id="SSF47459">
    <property type="entry name" value="HLH, helix-loop-helix DNA-binding domain"/>
    <property type="match status" value="1"/>
</dbReference>
<keyword evidence="4" id="KW-0539">Nucleus</keyword>
<keyword evidence="6" id="KW-1133">Transmembrane helix</keyword>
<feature type="region of interest" description="Disordered" evidence="5">
    <location>
        <begin position="365"/>
        <end position="385"/>
    </location>
</feature>
<reference evidence="8" key="2">
    <citation type="submission" date="2021-03" db="UniProtKB">
        <authorList>
            <consortium name="EnsemblPlants"/>
        </authorList>
    </citation>
    <scope>IDENTIFICATION</scope>
</reference>
<dbReference type="InterPro" id="IPR036638">
    <property type="entry name" value="HLH_DNA-bd_sf"/>
</dbReference>
<dbReference type="PANTHER" id="PTHR36066:SF2">
    <property type="entry name" value="TRANSCRIPTION FACTOR BHLH145"/>
    <property type="match status" value="1"/>
</dbReference>
<dbReference type="InterPro" id="IPR011598">
    <property type="entry name" value="bHLH_dom"/>
</dbReference>
<protein>
    <recommendedName>
        <fullName evidence="7">BHLH domain-containing protein</fullName>
    </recommendedName>
</protein>
<keyword evidence="9" id="KW-1185">Reference proteome</keyword>
<feature type="transmembrane region" description="Helical" evidence="6">
    <location>
        <begin position="43"/>
        <end position="63"/>
    </location>
</feature>
<feature type="domain" description="BHLH" evidence="7">
    <location>
        <begin position="427"/>
        <end position="476"/>
    </location>
</feature>
<dbReference type="Pfam" id="PF23173">
    <property type="entry name" value="bHLH_SAC51"/>
    <property type="match status" value="1"/>
</dbReference>